<dbReference type="Proteomes" id="UP001464555">
    <property type="component" value="Unassembled WGS sequence"/>
</dbReference>
<reference evidence="2 3" key="1">
    <citation type="submission" date="2024-04" db="EMBL/GenBank/DDBJ databases">
        <title>Flavobacterium sp. DGU11 16S ribosomal RNA gene Genome sequencing and assembly.</title>
        <authorList>
            <person name="Park S."/>
        </authorList>
    </citation>
    <scope>NUCLEOTIDE SEQUENCE [LARGE SCALE GENOMIC DNA]</scope>
    <source>
        <strain evidence="2 3">DGU11</strain>
    </source>
</reference>
<dbReference type="PROSITE" id="PS51257">
    <property type="entry name" value="PROKAR_LIPOPROTEIN"/>
    <property type="match status" value="1"/>
</dbReference>
<dbReference type="EMBL" id="JBBYHR010000004">
    <property type="protein sequence ID" value="MEL1244436.1"/>
    <property type="molecule type" value="Genomic_DNA"/>
</dbReference>
<accession>A0ABU9HWS8</accession>
<keyword evidence="3" id="KW-1185">Reference proteome</keyword>
<dbReference type="RefSeq" id="WP_341696753.1">
    <property type="nucleotide sequence ID" value="NZ_JBBYHR010000004.1"/>
</dbReference>
<comment type="caution">
    <text evidence="2">The sequence shown here is derived from an EMBL/GenBank/DDBJ whole genome shotgun (WGS) entry which is preliminary data.</text>
</comment>
<evidence type="ECO:0000256" key="1">
    <source>
        <dbReference type="SAM" id="MobiDB-lite"/>
    </source>
</evidence>
<sequence length="193" mass="22188">MKIKAVCIIILFSLLSCKDNKARNETTTQDTIPIETDHPENKVIPAPESKASSDPIDSLKKEFTRINTTSLSKKTYTYKCDELITIDYYYEGDNVVKAVVDFGTVGDHYQKSEFYYRNNKLFFYYDFTEGGPACEGCIVKTEKRYYVQDDKVIKYMKNKEVANCTVCSFSETSLPYRVLSAAETKDFKTTFCK</sequence>
<proteinExistence type="predicted"/>
<evidence type="ECO:0008006" key="4">
    <source>
        <dbReference type="Google" id="ProtNLM"/>
    </source>
</evidence>
<feature type="region of interest" description="Disordered" evidence="1">
    <location>
        <begin position="32"/>
        <end position="55"/>
    </location>
</feature>
<evidence type="ECO:0000313" key="3">
    <source>
        <dbReference type="Proteomes" id="UP001464555"/>
    </source>
</evidence>
<protein>
    <recommendedName>
        <fullName evidence="4">Lipoprotein</fullName>
    </recommendedName>
</protein>
<evidence type="ECO:0000313" key="2">
    <source>
        <dbReference type="EMBL" id="MEL1244436.1"/>
    </source>
</evidence>
<organism evidence="2 3">
    <name type="scientific">Flavobacterium arundinis</name>
    <dbReference type="NCBI Taxonomy" id="3139143"/>
    <lineage>
        <taxon>Bacteria</taxon>
        <taxon>Pseudomonadati</taxon>
        <taxon>Bacteroidota</taxon>
        <taxon>Flavobacteriia</taxon>
        <taxon>Flavobacteriales</taxon>
        <taxon>Flavobacteriaceae</taxon>
        <taxon>Flavobacterium</taxon>
    </lineage>
</organism>
<gene>
    <name evidence="2" type="ORF">AAEO56_09205</name>
</gene>
<name>A0ABU9HWS8_9FLAO</name>